<proteinExistence type="predicted"/>
<protein>
    <submittedName>
        <fullName evidence="1">Uncharacterized protein</fullName>
    </submittedName>
</protein>
<evidence type="ECO:0000313" key="2">
    <source>
        <dbReference type="Proteomes" id="UP000740926"/>
    </source>
</evidence>
<comment type="caution">
    <text evidence="1">The sequence shown here is derived from an EMBL/GenBank/DDBJ whole genome shotgun (WGS) entry which is preliminary data.</text>
</comment>
<dbReference type="EMBL" id="JAANIU010008361">
    <property type="protein sequence ID" value="KAG1535249.1"/>
    <property type="molecule type" value="Genomic_DNA"/>
</dbReference>
<dbReference type="Proteomes" id="UP000740926">
    <property type="component" value="Unassembled WGS sequence"/>
</dbReference>
<gene>
    <name evidence="1" type="ORF">G6F50_015352</name>
</gene>
<accession>A0A9P6XYX6</accession>
<evidence type="ECO:0000313" key="1">
    <source>
        <dbReference type="EMBL" id="KAG1535249.1"/>
    </source>
</evidence>
<dbReference type="AlphaFoldDB" id="A0A9P6XYX6"/>
<keyword evidence="2" id="KW-1185">Reference proteome</keyword>
<reference evidence="1 2" key="1">
    <citation type="journal article" date="2020" name="Microb. Genom.">
        <title>Genetic diversity of clinical and environmental Mucorales isolates obtained from an investigation of mucormycosis cases among solid organ transplant recipients.</title>
        <authorList>
            <person name="Nguyen M.H."/>
            <person name="Kaul D."/>
            <person name="Muto C."/>
            <person name="Cheng S.J."/>
            <person name="Richter R.A."/>
            <person name="Bruno V.M."/>
            <person name="Liu G."/>
            <person name="Beyhan S."/>
            <person name="Sundermann A.J."/>
            <person name="Mounaud S."/>
            <person name="Pasculle A.W."/>
            <person name="Nierman W.C."/>
            <person name="Driscoll E."/>
            <person name="Cumbie R."/>
            <person name="Clancy C.J."/>
            <person name="Dupont C.L."/>
        </authorList>
    </citation>
    <scope>NUCLEOTIDE SEQUENCE [LARGE SCALE GENOMIC DNA]</scope>
    <source>
        <strain evidence="1 2">GL24</strain>
    </source>
</reference>
<sequence length="99" mass="10280">MCASAQARWNCSRPKAVVHRATGGIRAVGIEGAAGVALTPGVHQRVGRAGIEATHRAFARDQGQVGDAAQVQHRAVVIGGAEHAQVEGRHQRCAMAPGR</sequence>
<organism evidence="1 2">
    <name type="scientific">Rhizopus delemar</name>
    <dbReference type="NCBI Taxonomy" id="936053"/>
    <lineage>
        <taxon>Eukaryota</taxon>
        <taxon>Fungi</taxon>
        <taxon>Fungi incertae sedis</taxon>
        <taxon>Mucoromycota</taxon>
        <taxon>Mucoromycotina</taxon>
        <taxon>Mucoromycetes</taxon>
        <taxon>Mucorales</taxon>
        <taxon>Mucorineae</taxon>
        <taxon>Rhizopodaceae</taxon>
        <taxon>Rhizopus</taxon>
    </lineage>
</organism>
<name>A0A9P6XYX6_9FUNG</name>